<dbReference type="CDD" id="cd13598">
    <property type="entry name" value="PBP2_lipoprotein_IlpA_like"/>
    <property type="match status" value="1"/>
</dbReference>
<protein>
    <submittedName>
        <fullName evidence="8">MetQ/NlpA family ABC transporter substrate-binding protein</fullName>
    </submittedName>
</protein>
<comment type="subcellular location">
    <subcellularLocation>
        <location evidence="1">Membrane</location>
        <topology evidence="1">Lipid-anchor</topology>
    </subcellularLocation>
</comment>
<proteinExistence type="inferred from homology"/>
<keyword evidence="9" id="KW-1185">Reference proteome</keyword>
<sequence>MLKRHFTLAALLAVSAAFAAPAFAQDKPIKLGVTAGPHAQIAEAVKQAAAKEGLTVQVIEFSDFIQPNAALVAGDLDANAYQHHPYLDQQVKDRGYKLVAAANTVVLPIALYSKKVKSLGDLPQGAQIGVPNDPTNGGRALLLLQEHGLIKLRASAGIKATPLDVVDNPKKLRLRELDAAQLVHALNDLDAAVINTSYAIAAKLNPTKDAIARESAKSPYTNLIAVRQGDKDKPWVARLVKAYHSDEVRQFIDKEFQGSIVPAF</sequence>
<keyword evidence="4" id="KW-0472">Membrane</keyword>
<dbReference type="NCBIfam" id="TIGR00363">
    <property type="entry name" value="MetQ/NlpA family lipoprotein"/>
    <property type="match status" value="1"/>
</dbReference>
<evidence type="ECO:0000256" key="3">
    <source>
        <dbReference type="ARBA" id="ARBA00022729"/>
    </source>
</evidence>
<feature type="signal peptide" evidence="7">
    <location>
        <begin position="1"/>
        <end position="19"/>
    </location>
</feature>
<accession>A0AAW4Y2A0</accession>
<evidence type="ECO:0000256" key="7">
    <source>
        <dbReference type="SAM" id="SignalP"/>
    </source>
</evidence>
<keyword evidence="3 7" id="KW-0732">Signal</keyword>
<evidence type="ECO:0000256" key="6">
    <source>
        <dbReference type="ARBA" id="ARBA00023288"/>
    </source>
</evidence>
<evidence type="ECO:0000256" key="2">
    <source>
        <dbReference type="ARBA" id="ARBA00008973"/>
    </source>
</evidence>
<dbReference type="Proteomes" id="UP001199260">
    <property type="component" value="Unassembled WGS sequence"/>
</dbReference>
<dbReference type="InterPro" id="IPR004872">
    <property type="entry name" value="Lipoprotein_NlpA"/>
</dbReference>
<dbReference type="PANTHER" id="PTHR30429">
    <property type="entry name" value="D-METHIONINE-BINDING LIPOPROTEIN METQ"/>
    <property type="match status" value="1"/>
</dbReference>
<dbReference type="GO" id="GO:0016020">
    <property type="term" value="C:membrane"/>
    <property type="evidence" value="ECO:0007669"/>
    <property type="project" value="UniProtKB-SubCell"/>
</dbReference>
<keyword evidence="5" id="KW-0564">Palmitate</keyword>
<dbReference type="Gene3D" id="3.40.190.10">
    <property type="entry name" value="Periplasmic binding protein-like II"/>
    <property type="match status" value="2"/>
</dbReference>
<dbReference type="RefSeq" id="WP_230781043.1">
    <property type="nucleotide sequence ID" value="NZ_JAJNCT010000036.1"/>
</dbReference>
<evidence type="ECO:0000256" key="4">
    <source>
        <dbReference type="ARBA" id="ARBA00023136"/>
    </source>
</evidence>
<evidence type="ECO:0000256" key="1">
    <source>
        <dbReference type="ARBA" id="ARBA00004635"/>
    </source>
</evidence>
<evidence type="ECO:0000313" key="8">
    <source>
        <dbReference type="EMBL" id="MCD2168005.1"/>
    </source>
</evidence>
<organism evidence="8 9">
    <name type="scientific">Comamonas koreensis</name>
    <dbReference type="NCBI Taxonomy" id="160825"/>
    <lineage>
        <taxon>Bacteria</taxon>
        <taxon>Pseudomonadati</taxon>
        <taxon>Pseudomonadota</taxon>
        <taxon>Betaproteobacteria</taxon>
        <taxon>Burkholderiales</taxon>
        <taxon>Comamonadaceae</taxon>
        <taxon>Comamonas</taxon>
    </lineage>
</organism>
<dbReference type="AlphaFoldDB" id="A0AAW4Y2A0"/>
<feature type="chain" id="PRO_5043711429" evidence="7">
    <location>
        <begin position="20"/>
        <end position="264"/>
    </location>
</feature>
<gene>
    <name evidence="8" type="ORF">LPW39_23050</name>
</gene>
<keyword evidence="6" id="KW-0449">Lipoprotein</keyword>
<name>A0AAW4Y2A0_9BURK</name>
<dbReference type="EMBL" id="JAJNCT010000036">
    <property type="protein sequence ID" value="MCD2168005.1"/>
    <property type="molecule type" value="Genomic_DNA"/>
</dbReference>
<dbReference type="SUPFAM" id="SSF53850">
    <property type="entry name" value="Periplasmic binding protein-like II"/>
    <property type="match status" value="1"/>
</dbReference>
<reference evidence="8 9" key="1">
    <citation type="submission" date="2021-11" db="EMBL/GenBank/DDBJ databases">
        <title>Genome sequence.</title>
        <authorList>
            <person name="Sun Q."/>
        </authorList>
    </citation>
    <scope>NUCLEOTIDE SEQUENCE [LARGE SCALE GENOMIC DNA]</scope>
    <source>
        <strain evidence="8 9">KCTC 12005</strain>
    </source>
</reference>
<comment type="caution">
    <text evidence="8">The sequence shown here is derived from an EMBL/GenBank/DDBJ whole genome shotgun (WGS) entry which is preliminary data.</text>
</comment>
<dbReference type="PIRSF" id="PIRSF002854">
    <property type="entry name" value="MetQ"/>
    <property type="match status" value="1"/>
</dbReference>
<comment type="similarity">
    <text evidence="2">Belongs to the NlpA lipoprotein family.</text>
</comment>
<evidence type="ECO:0000256" key="5">
    <source>
        <dbReference type="ARBA" id="ARBA00023139"/>
    </source>
</evidence>
<evidence type="ECO:0000313" key="9">
    <source>
        <dbReference type="Proteomes" id="UP001199260"/>
    </source>
</evidence>
<dbReference type="Pfam" id="PF03180">
    <property type="entry name" value="Lipoprotein_9"/>
    <property type="match status" value="1"/>
</dbReference>
<dbReference type="PANTHER" id="PTHR30429:SF1">
    <property type="entry name" value="D-METHIONINE-BINDING LIPOPROTEIN METQ-RELATED"/>
    <property type="match status" value="1"/>
</dbReference>